<dbReference type="OrthoDB" id="278212at2759"/>
<protein>
    <submittedName>
        <fullName evidence="2">Uncharacterized protein</fullName>
    </submittedName>
</protein>
<dbReference type="AlphaFoldDB" id="A0A2G2X5R7"/>
<proteinExistence type="predicted"/>
<reference evidence="2 3" key="1">
    <citation type="journal article" date="2017" name="Genome Biol.">
        <title>New reference genome sequences of hot pepper reveal the massive evolution of plant disease-resistance genes by retroduplication.</title>
        <authorList>
            <person name="Kim S."/>
            <person name="Park J."/>
            <person name="Yeom S.I."/>
            <person name="Kim Y.M."/>
            <person name="Seo E."/>
            <person name="Kim K.T."/>
            <person name="Kim M.S."/>
            <person name="Lee J.M."/>
            <person name="Cheong K."/>
            <person name="Shin H.S."/>
            <person name="Kim S.B."/>
            <person name="Han K."/>
            <person name="Lee J."/>
            <person name="Park M."/>
            <person name="Lee H.A."/>
            <person name="Lee H.Y."/>
            <person name="Lee Y."/>
            <person name="Oh S."/>
            <person name="Lee J.H."/>
            <person name="Choi E."/>
            <person name="Choi E."/>
            <person name="Lee S.E."/>
            <person name="Jeon J."/>
            <person name="Kim H."/>
            <person name="Choi G."/>
            <person name="Song H."/>
            <person name="Lee J."/>
            <person name="Lee S.C."/>
            <person name="Kwon J.K."/>
            <person name="Lee H.Y."/>
            <person name="Koo N."/>
            <person name="Hong Y."/>
            <person name="Kim R.W."/>
            <person name="Kang W.H."/>
            <person name="Huh J.H."/>
            <person name="Kang B.C."/>
            <person name="Yang T.J."/>
            <person name="Lee Y.H."/>
            <person name="Bennetzen J.L."/>
            <person name="Choi D."/>
        </authorList>
    </citation>
    <scope>NUCLEOTIDE SEQUENCE [LARGE SCALE GENOMIC DNA]</scope>
    <source>
        <strain evidence="3">cv. PBC81</strain>
    </source>
</reference>
<name>A0A2G2X5R7_CAPBA</name>
<comment type="caution">
    <text evidence="2">The sequence shown here is derived from an EMBL/GenBank/DDBJ whole genome shotgun (WGS) entry which is preliminary data.</text>
</comment>
<gene>
    <name evidence="2" type="ORF">CQW23_07278</name>
</gene>
<dbReference type="STRING" id="33114.A0A2G2X5R7"/>
<dbReference type="Gene3D" id="3.10.280.10">
    <property type="entry name" value="Mitochondrial glycoprotein"/>
    <property type="match status" value="1"/>
</dbReference>
<dbReference type="EMBL" id="MLFT02000003">
    <property type="protein sequence ID" value="PHT52816.1"/>
    <property type="molecule type" value="Genomic_DNA"/>
</dbReference>
<dbReference type="Proteomes" id="UP000224567">
    <property type="component" value="Unassembled WGS sequence"/>
</dbReference>
<evidence type="ECO:0000313" key="2">
    <source>
        <dbReference type="EMBL" id="PHT52816.1"/>
    </source>
</evidence>
<dbReference type="GO" id="GO:0005759">
    <property type="term" value="C:mitochondrial matrix"/>
    <property type="evidence" value="ECO:0007669"/>
    <property type="project" value="InterPro"/>
</dbReference>
<organism evidence="2 3">
    <name type="scientific">Capsicum baccatum</name>
    <name type="common">Peruvian pepper</name>
    <dbReference type="NCBI Taxonomy" id="33114"/>
    <lineage>
        <taxon>Eukaryota</taxon>
        <taxon>Viridiplantae</taxon>
        <taxon>Streptophyta</taxon>
        <taxon>Embryophyta</taxon>
        <taxon>Tracheophyta</taxon>
        <taxon>Spermatophyta</taxon>
        <taxon>Magnoliopsida</taxon>
        <taxon>eudicotyledons</taxon>
        <taxon>Gunneridae</taxon>
        <taxon>Pentapetalae</taxon>
        <taxon>asterids</taxon>
        <taxon>lamiids</taxon>
        <taxon>Solanales</taxon>
        <taxon>Solanaceae</taxon>
        <taxon>Solanoideae</taxon>
        <taxon>Capsiceae</taxon>
        <taxon>Capsicum</taxon>
    </lineage>
</organism>
<dbReference type="Pfam" id="PF02330">
    <property type="entry name" value="MAM33"/>
    <property type="match status" value="1"/>
</dbReference>
<keyword evidence="3" id="KW-1185">Reference proteome</keyword>
<evidence type="ECO:0000313" key="3">
    <source>
        <dbReference type="Proteomes" id="UP000224567"/>
    </source>
</evidence>
<feature type="compositionally biased region" description="Acidic residues" evidence="1">
    <location>
        <begin position="141"/>
        <end position="153"/>
    </location>
</feature>
<dbReference type="SUPFAM" id="SSF54529">
    <property type="entry name" value="Mitochondrial glycoprotein MAM33-like"/>
    <property type="match status" value="1"/>
</dbReference>
<dbReference type="InterPro" id="IPR003428">
    <property type="entry name" value="MAM33"/>
</dbReference>
<sequence length="217" mass="24277">MEKLTSTVSEAYNEELKKVPSLEKIKDAVMNLNENSARGPNGMTGSFYQDAWDIFAQYCLPFIAILLRGPVLMSHSSRSFNPEILCAESVDEQDEVDNAAPEGFPFKIEHHPGQQTITLTREYQGESIVVEVHMPDLISGSEDENDGNAEDDRESGNQSQIPLIIRVSRKNGLSLEFSLTTYADEILIESLSIKDPKVAEDQIAYEGPDFSWVLKFD</sequence>
<dbReference type="InterPro" id="IPR036561">
    <property type="entry name" value="MAM33_sf"/>
</dbReference>
<evidence type="ECO:0000256" key="1">
    <source>
        <dbReference type="SAM" id="MobiDB-lite"/>
    </source>
</evidence>
<dbReference type="PANTHER" id="PTHR10826:SF41">
    <property type="entry name" value="MITOCHONDRIAL GLYCOPROTEIN FAMILY PROTEIN"/>
    <property type="match status" value="1"/>
</dbReference>
<feature type="region of interest" description="Disordered" evidence="1">
    <location>
        <begin position="136"/>
        <end position="159"/>
    </location>
</feature>
<accession>A0A2G2X5R7</accession>
<reference evidence="3" key="2">
    <citation type="journal article" date="2017" name="J. Anim. Genet.">
        <title>Multiple reference genome sequences of hot pepper reveal the massive evolution of plant disease resistance genes by retroduplication.</title>
        <authorList>
            <person name="Kim S."/>
            <person name="Park J."/>
            <person name="Yeom S.-I."/>
            <person name="Kim Y.-M."/>
            <person name="Seo E."/>
            <person name="Kim K.-T."/>
            <person name="Kim M.-S."/>
            <person name="Lee J.M."/>
            <person name="Cheong K."/>
            <person name="Shin H.-S."/>
            <person name="Kim S.-B."/>
            <person name="Han K."/>
            <person name="Lee J."/>
            <person name="Park M."/>
            <person name="Lee H.-A."/>
            <person name="Lee H.-Y."/>
            <person name="Lee Y."/>
            <person name="Oh S."/>
            <person name="Lee J.H."/>
            <person name="Choi E."/>
            <person name="Choi E."/>
            <person name="Lee S.E."/>
            <person name="Jeon J."/>
            <person name="Kim H."/>
            <person name="Choi G."/>
            <person name="Song H."/>
            <person name="Lee J."/>
            <person name="Lee S.-C."/>
            <person name="Kwon J.-K."/>
            <person name="Lee H.-Y."/>
            <person name="Koo N."/>
            <person name="Hong Y."/>
            <person name="Kim R.W."/>
            <person name="Kang W.-H."/>
            <person name="Huh J.H."/>
            <person name="Kang B.-C."/>
            <person name="Yang T.-J."/>
            <person name="Lee Y.-H."/>
            <person name="Bennetzen J.L."/>
            <person name="Choi D."/>
        </authorList>
    </citation>
    <scope>NUCLEOTIDE SEQUENCE [LARGE SCALE GENOMIC DNA]</scope>
    <source>
        <strain evidence="3">cv. PBC81</strain>
    </source>
</reference>
<dbReference type="PANTHER" id="PTHR10826">
    <property type="entry name" value="COMPLEMENT COMPONENT 1"/>
    <property type="match status" value="1"/>
</dbReference>